<name>A0A2R6NTK8_9APHY</name>
<dbReference type="Proteomes" id="UP000186601">
    <property type="component" value="Unassembled WGS sequence"/>
</dbReference>
<gene>
    <name evidence="1" type="ORF">PHLCEN_2v8454</name>
</gene>
<sequence length="95" mass="10036">MEAGAIRAGFTEFIISPRRYTGVGTITPSISFRASEATLTGDPQDRVPQPFTGTIGPDTVNINLLDGCKIHGVLDVPTIDRTDVSGCITWSVTAA</sequence>
<organism evidence="1 2">
    <name type="scientific">Hermanssonia centrifuga</name>
    <dbReference type="NCBI Taxonomy" id="98765"/>
    <lineage>
        <taxon>Eukaryota</taxon>
        <taxon>Fungi</taxon>
        <taxon>Dikarya</taxon>
        <taxon>Basidiomycota</taxon>
        <taxon>Agaricomycotina</taxon>
        <taxon>Agaricomycetes</taxon>
        <taxon>Polyporales</taxon>
        <taxon>Meruliaceae</taxon>
        <taxon>Hermanssonia</taxon>
    </lineage>
</organism>
<dbReference type="OrthoDB" id="2984728at2759"/>
<reference evidence="1 2" key="1">
    <citation type="submission" date="2018-02" db="EMBL/GenBank/DDBJ databases">
        <title>Genome sequence of the basidiomycete white-rot fungus Phlebia centrifuga.</title>
        <authorList>
            <person name="Granchi Z."/>
            <person name="Peng M."/>
            <person name="de Vries R.P."/>
            <person name="Hilden K."/>
            <person name="Makela M.R."/>
            <person name="Grigoriev I."/>
            <person name="Riley R."/>
        </authorList>
    </citation>
    <scope>NUCLEOTIDE SEQUENCE [LARGE SCALE GENOMIC DNA]</scope>
    <source>
        <strain evidence="1 2">FBCC195</strain>
    </source>
</reference>
<dbReference type="AlphaFoldDB" id="A0A2R6NTK8"/>
<accession>A0A2R6NTK8</accession>
<proteinExistence type="predicted"/>
<dbReference type="EMBL" id="MLYV02000846">
    <property type="protein sequence ID" value="PSR76419.1"/>
    <property type="molecule type" value="Genomic_DNA"/>
</dbReference>
<comment type="caution">
    <text evidence="1">The sequence shown here is derived from an EMBL/GenBank/DDBJ whole genome shotgun (WGS) entry which is preliminary data.</text>
</comment>
<evidence type="ECO:0000313" key="2">
    <source>
        <dbReference type="Proteomes" id="UP000186601"/>
    </source>
</evidence>
<protein>
    <submittedName>
        <fullName evidence="1">Uncharacterized protein</fullName>
    </submittedName>
</protein>
<evidence type="ECO:0000313" key="1">
    <source>
        <dbReference type="EMBL" id="PSR76419.1"/>
    </source>
</evidence>
<keyword evidence="2" id="KW-1185">Reference proteome</keyword>